<feature type="chain" id="PRO_5042570770" evidence="4">
    <location>
        <begin position="18"/>
        <end position="175"/>
    </location>
</feature>
<dbReference type="PANTHER" id="PTHR47849">
    <property type="entry name" value="CHITIN-BINDING LECTIN 1"/>
    <property type="match status" value="1"/>
</dbReference>
<dbReference type="Pfam" id="PF00187">
    <property type="entry name" value="Chitin_bind_1"/>
    <property type="match status" value="1"/>
</dbReference>
<proteinExistence type="predicted"/>
<feature type="disulfide bond" evidence="3">
    <location>
        <begin position="125"/>
        <end position="139"/>
    </location>
</feature>
<dbReference type="AlphaFoldDB" id="A0AAJ0F5A6"/>
<organism evidence="6 7">
    <name type="scientific">Echria macrotheca</name>
    <dbReference type="NCBI Taxonomy" id="438768"/>
    <lineage>
        <taxon>Eukaryota</taxon>
        <taxon>Fungi</taxon>
        <taxon>Dikarya</taxon>
        <taxon>Ascomycota</taxon>
        <taxon>Pezizomycotina</taxon>
        <taxon>Sordariomycetes</taxon>
        <taxon>Sordariomycetidae</taxon>
        <taxon>Sordariales</taxon>
        <taxon>Schizotheciaceae</taxon>
        <taxon>Echria</taxon>
    </lineage>
</organism>
<dbReference type="SMART" id="SM00270">
    <property type="entry name" value="ChtBD1"/>
    <property type="match status" value="2"/>
</dbReference>
<dbReference type="Gene3D" id="3.30.60.10">
    <property type="entry name" value="Endochitinase-like"/>
    <property type="match status" value="2"/>
</dbReference>
<gene>
    <name evidence="6" type="ORF">QBC47DRAFT_322330</name>
</gene>
<accession>A0AAJ0F5A6</accession>
<keyword evidence="4" id="KW-0732">Signal</keyword>
<feature type="domain" description="Chitin-binding type-1" evidence="5">
    <location>
        <begin position="38"/>
        <end position="93"/>
    </location>
</feature>
<feature type="disulfide bond" evidence="3">
    <location>
        <begin position="60"/>
        <end position="74"/>
    </location>
</feature>
<dbReference type="PROSITE" id="PS00026">
    <property type="entry name" value="CHIT_BIND_I_1"/>
    <property type="match status" value="1"/>
</dbReference>
<dbReference type="InterPro" id="IPR001002">
    <property type="entry name" value="Chitin-bd_1"/>
</dbReference>
<comment type="caution">
    <text evidence="3">Lacks conserved residue(s) required for the propagation of feature annotation.</text>
</comment>
<reference evidence="6" key="1">
    <citation type="submission" date="2023-06" db="EMBL/GenBank/DDBJ databases">
        <title>Genome-scale phylogeny and comparative genomics of the fungal order Sordariales.</title>
        <authorList>
            <consortium name="Lawrence Berkeley National Laboratory"/>
            <person name="Hensen N."/>
            <person name="Bonometti L."/>
            <person name="Westerberg I."/>
            <person name="Brannstrom I.O."/>
            <person name="Guillou S."/>
            <person name="Cros-Aarteil S."/>
            <person name="Calhoun S."/>
            <person name="Haridas S."/>
            <person name="Kuo A."/>
            <person name="Mondo S."/>
            <person name="Pangilinan J."/>
            <person name="Riley R."/>
            <person name="Labutti K."/>
            <person name="Andreopoulos B."/>
            <person name="Lipzen A."/>
            <person name="Chen C."/>
            <person name="Yanf M."/>
            <person name="Daum C."/>
            <person name="Ng V."/>
            <person name="Clum A."/>
            <person name="Steindorff A."/>
            <person name="Ohm R."/>
            <person name="Martin F."/>
            <person name="Silar P."/>
            <person name="Natvig D."/>
            <person name="Lalanne C."/>
            <person name="Gautier V."/>
            <person name="Ament-Velasquez S.L."/>
            <person name="Kruys A."/>
            <person name="Hutchinson M.I."/>
            <person name="Powell A.J."/>
            <person name="Barry K."/>
            <person name="Miller A.N."/>
            <person name="Grigoriev I.V."/>
            <person name="Debuchy R."/>
            <person name="Gladieux P."/>
            <person name="Thoren M.H."/>
            <person name="Johannesson H."/>
        </authorList>
    </citation>
    <scope>NUCLEOTIDE SEQUENCE</scope>
    <source>
        <strain evidence="6">PSN4</strain>
    </source>
</reference>
<keyword evidence="2 3" id="KW-1015">Disulfide bond</keyword>
<evidence type="ECO:0000256" key="1">
    <source>
        <dbReference type="ARBA" id="ARBA00022669"/>
    </source>
</evidence>
<evidence type="ECO:0000313" key="6">
    <source>
        <dbReference type="EMBL" id="KAK1755531.1"/>
    </source>
</evidence>
<evidence type="ECO:0000256" key="2">
    <source>
        <dbReference type="ARBA" id="ARBA00023157"/>
    </source>
</evidence>
<evidence type="ECO:0000256" key="3">
    <source>
        <dbReference type="PROSITE-ProRule" id="PRU00261"/>
    </source>
</evidence>
<dbReference type="InterPro" id="IPR036861">
    <property type="entry name" value="Endochitinase-like_sf"/>
</dbReference>
<dbReference type="PROSITE" id="PS50941">
    <property type="entry name" value="CHIT_BIND_I_2"/>
    <property type="match status" value="2"/>
</dbReference>
<dbReference type="Proteomes" id="UP001239445">
    <property type="component" value="Unassembled WGS sequence"/>
</dbReference>
<name>A0AAJ0F5A6_9PEZI</name>
<dbReference type="EMBL" id="MU839833">
    <property type="protein sequence ID" value="KAK1755531.1"/>
    <property type="molecule type" value="Genomic_DNA"/>
</dbReference>
<dbReference type="PANTHER" id="PTHR47849:SF8">
    <property type="entry name" value="LECTIN"/>
    <property type="match status" value="1"/>
</dbReference>
<sequence length="175" mass="17829">MLTYVAAVLLAVPAVLAGVVPVTRLEIDERALSVVSPNLTCGTVLGGANKGYTCPSEVACCSAYGYCGSSDEFCLTTAGCQSRYSNSSTSCTAPKSGVSISVDGTCGTTGAGKNGYRCPVNGTSCCSASGYCGNSTDHCDVNQGCQANFGKCTGTKTPRNVVELAMHTVFGRNLE</sequence>
<keyword evidence="1 3" id="KW-0147">Chitin-binding</keyword>
<feature type="signal peptide" evidence="4">
    <location>
        <begin position="1"/>
        <end position="17"/>
    </location>
</feature>
<evidence type="ECO:0000256" key="4">
    <source>
        <dbReference type="SAM" id="SignalP"/>
    </source>
</evidence>
<dbReference type="SUPFAM" id="SSF57016">
    <property type="entry name" value="Plant lectins/antimicrobial peptides"/>
    <property type="match status" value="2"/>
</dbReference>
<dbReference type="InterPro" id="IPR018371">
    <property type="entry name" value="Chitin-binding_1_CS"/>
</dbReference>
<evidence type="ECO:0000259" key="5">
    <source>
        <dbReference type="PROSITE" id="PS50941"/>
    </source>
</evidence>
<comment type="caution">
    <text evidence="6">The sequence shown here is derived from an EMBL/GenBank/DDBJ whole genome shotgun (WGS) entry which is preliminary data.</text>
</comment>
<protein>
    <submittedName>
        <fullName evidence="6">Carbohydrate-binding module family 18 protein</fullName>
    </submittedName>
</protein>
<evidence type="ECO:0000313" key="7">
    <source>
        <dbReference type="Proteomes" id="UP001239445"/>
    </source>
</evidence>
<dbReference type="GO" id="GO:0008061">
    <property type="term" value="F:chitin binding"/>
    <property type="evidence" value="ECO:0007669"/>
    <property type="project" value="UniProtKB-UniRule"/>
</dbReference>
<feature type="domain" description="Chitin-binding type-1" evidence="5">
    <location>
        <begin position="103"/>
        <end position="154"/>
    </location>
</feature>
<keyword evidence="7" id="KW-1185">Reference proteome</keyword>